<gene>
    <name evidence="3" type="ORF">UFOPK1740_00799</name>
</gene>
<dbReference type="Gene3D" id="2.70.70.10">
    <property type="entry name" value="Glucose Permease (Domain IIA)"/>
    <property type="match status" value="1"/>
</dbReference>
<protein>
    <submittedName>
        <fullName evidence="3">Unannotated protein</fullName>
    </submittedName>
</protein>
<dbReference type="Pfam" id="PF01551">
    <property type="entry name" value="Peptidase_M23"/>
    <property type="match status" value="1"/>
</dbReference>
<keyword evidence="1" id="KW-0732">Signal</keyword>
<dbReference type="CDD" id="cd12797">
    <property type="entry name" value="M23_peptidase"/>
    <property type="match status" value="1"/>
</dbReference>
<proteinExistence type="predicted"/>
<dbReference type="InterPro" id="IPR050570">
    <property type="entry name" value="Cell_wall_metabolism_enzyme"/>
</dbReference>
<evidence type="ECO:0000259" key="2">
    <source>
        <dbReference type="Pfam" id="PF01551"/>
    </source>
</evidence>
<dbReference type="SUPFAM" id="SSF51261">
    <property type="entry name" value="Duplicated hybrid motif"/>
    <property type="match status" value="1"/>
</dbReference>
<organism evidence="3">
    <name type="scientific">freshwater metagenome</name>
    <dbReference type="NCBI Taxonomy" id="449393"/>
    <lineage>
        <taxon>unclassified sequences</taxon>
        <taxon>metagenomes</taxon>
        <taxon>ecological metagenomes</taxon>
    </lineage>
</organism>
<feature type="domain" description="M23ase beta-sheet core" evidence="2">
    <location>
        <begin position="35"/>
        <end position="128"/>
    </location>
</feature>
<dbReference type="PANTHER" id="PTHR21666">
    <property type="entry name" value="PEPTIDASE-RELATED"/>
    <property type="match status" value="1"/>
</dbReference>
<accession>A0A6J6EVL8</accession>
<name>A0A6J6EVL8_9ZZZZ</name>
<sequence>MPIFVLLASLILIPPIPGAIQVKDFDLPKEVFASGHRGVDYLSTFGTPVVAAADGVITHAGVIANRWTISVTHNELRTTYEPVKPIVKMGDFVKQGEIIGYLQQIGSHCFPQSCLHFGLKQGKNYLNPMITNSRKYPRLLPLYP</sequence>
<dbReference type="PANTHER" id="PTHR21666:SF289">
    <property type="entry name" value="L-ALA--D-GLU ENDOPEPTIDASE"/>
    <property type="match status" value="1"/>
</dbReference>
<dbReference type="InterPro" id="IPR011055">
    <property type="entry name" value="Dup_hybrid_motif"/>
</dbReference>
<dbReference type="AlphaFoldDB" id="A0A6J6EVL8"/>
<dbReference type="InterPro" id="IPR016047">
    <property type="entry name" value="M23ase_b-sheet_dom"/>
</dbReference>
<reference evidence="3" key="1">
    <citation type="submission" date="2020-05" db="EMBL/GenBank/DDBJ databases">
        <authorList>
            <person name="Chiriac C."/>
            <person name="Salcher M."/>
            <person name="Ghai R."/>
            <person name="Kavagutti S V."/>
        </authorList>
    </citation>
    <scope>NUCLEOTIDE SEQUENCE</scope>
</reference>
<evidence type="ECO:0000256" key="1">
    <source>
        <dbReference type="ARBA" id="ARBA00022729"/>
    </source>
</evidence>
<evidence type="ECO:0000313" key="3">
    <source>
        <dbReference type="EMBL" id="CAB4579399.1"/>
    </source>
</evidence>
<dbReference type="GO" id="GO:0004222">
    <property type="term" value="F:metalloendopeptidase activity"/>
    <property type="evidence" value="ECO:0007669"/>
    <property type="project" value="TreeGrafter"/>
</dbReference>
<dbReference type="EMBL" id="CAEZTU010000034">
    <property type="protein sequence ID" value="CAB4579399.1"/>
    <property type="molecule type" value="Genomic_DNA"/>
</dbReference>